<dbReference type="PANTHER" id="PTHR43432:SF3">
    <property type="entry name" value="SLR0285 PROTEIN"/>
    <property type="match status" value="1"/>
</dbReference>
<reference evidence="5 6" key="1">
    <citation type="submission" date="2013-11" db="EMBL/GenBank/DDBJ databases">
        <title>Metagenomic analysis of a methanogenic consortium involved in long chain n-alkane degradation.</title>
        <authorList>
            <person name="Davidova I.A."/>
            <person name="Callaghan A.V."/>
            <person name="Wawrik B."/>
            <person name="Pruitt S."/>
            <person name="Marks C."/>
            <person name="Duncan K.E."/>
            <person name="Suflita J.M."/>
        </authorList>
    </citation>
    <scope>NUCLEOTIDE SEQUENCE [LARGE SCALE GENOMIC DNA]</scope>
    <source>
        <strain evidence="5 6">SPR</strain>
    </source>
</reference>
<dbReference type="InParanoid" id="A0A0D2HWB6"/>
<keyword evidence="2" id="KW-0408">Iron</keyword>
<dbReference type="Proteomes" id="UP000032233">
    <property type="component" value="Unassembled WGS sequence"/>
</dbReference>
<name>A0A0D2HWB6_9BACT</name>
<dbReference type="Gene3D" id="3.80.30.30">
    <property type="match status" value="1"/>
</dbReference>
<evidence type="ECO:0000256" key="1">
    <source>
        <dbReference type="ARBA" id="ARBA00022723"/>
    </source>
</evidence>
<feature type="domain" description="Radical SAM core" evidence="4">
    <location>
        <begin position="26"/>
        <end position="178"/>
    </location>
</feature>
<dbReference type="Pfam" id="PF04055">
    <property type="entry name" value="Radical_SAM"/>
    <property type="match status" value="1"/>
</dbReference>
<dbReference type="EMBL" id="AZAC01000010">
    <property type="protein sequence ID" value="KIX14663.1"/>
    <property type="molecule type" value="Genomic_DNA"/>
</dbReference>
<protein>
    <recommendedName>
        <fullName evidence="4">Radical SAM core domain-containing protein</fullName>
    </recommendedName>
</protein>
<gene>
    <name evidence="5" type="ORF">X474_08385</name>
</gene>
<dbReference type="GO" id="GO:0046872">
    <property type="term" value="F:metal ion binding"/>
    <property type="evidence" value="ECO:0007669"/>
    <property type="project" value="UniProtKB-KW"/>
</dbReference>
<evidence type="ECO:0000313" key="6">
    <source>
        <dbReference type="Proteomes" id="UP000032233"/>
    </source>
</evidence>
<dbReference type="GO" id="GO:0051536">
    <property type="term" value="F:iron-sulfur cluster binding"/>
    <property type="evidence" value="ECO:0007669"/>
    <property type="project" value="UniProtKB-KW"/>
</dbReference>
<dbReference type="OrthoDB" id="9785699at2"/>
<accession>A0A0D2HWB6</accession>
<keyword evidence="1" id="KW-0479">Metal-binding</keyword>
<sequence>MKLSICSERPVLTRCSLPGHNFQIDPYVGCAHLCRYCYALNQAETDWQNHIQKHRDITGQLARELNGIQPQRIYLGYFSDPYQPCEAMCLETRKVLSLLLEKDFTASILTKSDLFLRDLDLLGQMPEASVGISVAFTNERQRKLFEANTIPTKTRVRALAELKKAGIRTTALLCPVIPLITRVRPLLNLLAENTEKIWIYELGITDRQTINRVNCATILKNYFPNKKNAIEEAVWDRNHPFWGSLKEELLLYKNKKRLNLEIHL</sequence>
<proteinExistence type="predicted"/>
<dbReference type="RefSeq" id="WP_044347844.1">
    <property type="nucleotide sequence ID" value="NZ_AZAC01000010.1"/>
</dbReference>
<comment type="caution">
    <text evidence="5">The sequence shown here is derived from an EMBL/GenBank/DDBJ whole genome shotgun (WGS) entry which is preliminary data.</text>
</comment>
<dbReference type="InterPro" id="IPR007197">
    <property type="entry name" value="rSAM"/>
</dbReference>
<evidence type="ECO:0000256" key="2">
    <source>
        <dbReference type="ARBA" id="ARBA00023004"/>
    </source>
</evidence>
<dbReference type="SFLD" id="SFLDS00029">
    <property type="entry name" value="Radical_SAM"/>
    <property type="match status" value="1"/>
</dbReference>
<keyword evidence="3" id="KW-0411">Iron-sulfur</keyword>
<evidence type="ECO:0000256" key="3">
    <source>
        <dbReference type="ARBA" id="ARBA00023014"/>
    </source>
</evidence>
<dbReference type="SFLD" id="SFLDG01084">
    <property type="entry name" value="Uncharacterised_Radical_SAM_Su"/>
    <property type="match status" value="1"/>
</dbReference>
<dbReference type="PANTHER" id="PTHR43432">
    <property type="entry name" value="SLR0285 PROTEIN"/>
    <property type="match status" value="1"/>
</dbReference>
<dbReference type="AlphaFoldDB" id="A0A0D2HWB6"/>
<organism evidence="5 6">
    <name type="scientific">Dethiosulfatarculus sandiegensis</name>
    <dbReference type="NCBI Taxonomy" id="1429043"/>
    <lineage>
        <taxon>Bacteria</taxon>
        <taxon>Pseudomonadati</taxon>
        <taxon>Thermodesulfobacteriota</taxon>
        <taxon>Desulfarculia</taxon>
        <taxon>Desulfarculales</taxon>
        <taxon>Desulfarculaceae</taxon>
        <taxon>Dethiosulfatarculus</taxon>
    </lineage>
</organism>
<dbReference type="STRING" id="1429043.X474_08385"/>
<evidence type="ECO:0000259" key="4">
    <source>
        <dbReference type="Pfam" id="PF04055"/>
    </source>
</evidence>
<evidence type="ECO:0000313" key="5">
    <source>
        <dbReference type="EMBL" id="KIX14663.1"/>
    </source>
</evidence>
<dbReference type="InterPro" id="IPR040086">
    <property type="entry name" value="MJ0683-like"/>
</dbReference>
<keyword evidence="6" id="KW-1185">Reference proteome</keyword>
<dbReference type="GO" id="GO:0003824">
    <property type="term" value="F:catalytic activity"/>
    <property type="evidence" value="ECO:0007669"/>
    <property type="project" value="InterPro"/>
</dbReference>